<dbReference type="AlphaFoldDB" id="A0A4U2Y5E1"/>
<dbReference type="EMBL" id="SZNK01000001">
    <property type="protein sequence ID" value="TKI54932.1"/>
    <property type="molecule type" value="Genomic_DNA"/>
</dbReference>
<gene>
    <name evidence="2" type="ORF">E8L90_05430</name>
</gene>
<feature type="chain" id="PRO_5038597501" evidence="1">
    <location>
        <begin position="21"/>
        <end position="357"/>
    </location>
</feature>
<evidence type="ECO:0000313" key="3">
    <source>
        <dbReference type="Proteomes" id="UP000307841"/>
    </source>
</evidence>
<dbReference type="RefSeq" id="WP_137028332.1">
    <property type="nucleotide sequence ID" value="NZ_SZNK01000001.1"/>
</dbReference>
<evidence type="ECO:0000313" key="2">
    <source>
        <dbReference type="EMBL" id="TKI54932.1"/>
    </source>
</evidence>
<reference evidence="2 3" key="1">
    <citation type="submission" date="2019-04" db="EMBL/GenBank/DDBJ databases">
        <title>Whole genome sequencing of Brevibacillus sp. TGS2-1.</title>
        <authorList>
            <person name="Choi A."/>
        </authorList>
    </citation>
    <scope>NUCLEOTIDE SEQUENCE [LARGE SCALE GENOMIC DNA]</scope>
    <source>
        <strain evidence="2 3">TGS2-1</strain>
    </source>
</reference>
<keyword evidence="1" id="KW-0732">Signal</keyword>
<evidence type="ECO:0000256" key="1">
    <source>
        <dbReference type="SAM" id="SignalP"/>
    </source>
</evidence>
<protein>
    <submittedName>
        <fullName evidence="2">Uncharacterized protein</fullName>
    </submittedName>
</protein>
<dbReference type="OrthoDB" id="2646068at2"/>
<keyword evidence="3" id="KW-1185">Reference proteome</keyword>
<organism evidence="2 3">
    <name type="scientific">Brevibacillus antibioticus</name>
    <dbReference type="NCBI Taxonomy" id="2570228"/>
    <lineage>
        <taxon>Bacteria</taxon>
        <taxon>Bacillati</taxon>
        <taxon>Bacillota</taxon>
        <taxon>Bacilli</taxon>
        <taxon>Bacillales</taxon>
        <taxon>Paenibacillaceae</taxon>
        <taxon>Brevibacillus</taxon>
    </lineage>
</organism>
<proteinExistence type="predicted"/>
<sequence length="357" mass="40267">MKLKCKVLSLSIFAVLSLTIGGGNQGVVLSKENSERISIQQLEEKATDDKVTILVFDEEEKISEEIHSDGLRIKYIWDEDQLISSEDSQGGEERYGQKDGKFVVERFYNDKLIEVKSTNLVESVTEGEGSKTELSEALVTNENYMVKGYRMNDFISDTELTNSKDLNEASIQKFLNRENSILSDPVKVFRKDKNGSVYDANISVSSAKLIYNAQKDHGISAKVLLALVQKESGLVRAKKGDIDYDDRKFIFALGNGATDGGDMYKLSGFDKQFDGAARTLKKLYNEGDSKSFPVMMTVNNGKTVKHENVTYRGEIWVRNAATYAMFRYTPWTIDTSFLPKKVGGGNYLYIQCYNMFW</sequence>
<dbReference type="Proteomes" id="UP000307841">
    <property type="component" value="Unassembled WGS sequence"/>
</dbReference>
<accession>A0A4U2Y5E1</accession>
<comment type="caution">
    <text evidence="2">The sequence shown here is derived from an EMBL/GenBank/DDBJ whole genome shotgun (WGS) entry which is preliminary data.</text>
</comment>
<name>A0A4U2Y5E1_9BACL</name>
<feature type="signal peptide" evidence="1">
    <location>
        <begin position="1"/>
        <end position="20"/>
    </location>
</feature>